<accession>A0AAN6EQ81</accession>
<proteinExistence type="predicted"/>
<protein>
    <recommendedName>
        <fullName evidence="3">ABM domain-containing protein</fullName>
    </recommendedName>
</protein>
<gene>
    <name evidence="1" type="ORF">HRR80_006309</name>
</gene>
<dbReference type="Proteomes" id="UP001161757">
    <property type="component" value="Unassembled WGS sequence"/>
</dbReference>
<sequence>MSATAPAVVPPNIMVLVSPVKGQEDRVAELIEQVSQAVKAHEPWIRYYRWYAVREVESDPDEHDRERGHGGVTEFYVVFRLDDPTKLISRRDLPHHQEIARVIREENLLRSPLQYLKLEDRGFWTREGN</sequence>
<evidence type="ECO:0008006" key="3">
    <source>
        <dbReference type="Google" id="ProtNLM"/>
    </source>
</evidence>
<evidence type="ECO:0000313" key="2">
    <source>
        <dbReference type="Proteomes" id="UP001161757"/>
    </source>
</evidence>
<dbReference type="EMBL" id="JAJGCB010000013">
    <property type="protein sequence ID" value="KAJ8989585.1"/>
    <property type="molecule type" value="Genomic_DNA"/>
</dbReference>
<reference evidence="1" key="1">
    <citation type="submission" date="2023-01" db="EMBL/GenBank/DDBJ databases">
        <title>Exophiala dermititidis isolated from Cystic Fibrosis Patient.</title>
        <authorList>
            <person name="Kurbessoian T."/>
            <person name="Crocker A."/>
            <person name="Murante D."/>
            <person name="Hogan D.A."/>
            <person name="Stajich J.E."/>
        </authorList>
    </citation>
    <scope>NUCLEOTIDE SEQUENCE</scope>
    <source>
        <strain evidence="1">Ex8</strain>
    </source>
</reference>
<organism evidence="1 2">
    <name type="scientific">Exophiala dermatitidis</name>
    <name type="common">Black yeast-like fungus</name>
    <name type="synonym">Wangiella dermatitidis</name>
    <dbReference type="NCBI Taxonomy" id="5970"/>
    <lineage>
        <taxon>Eukaryota</taxon>
        <taxon>Fungi</taxon>
        <taxon>Dikarya</taxon>
        <taxon>Ascomycota</taxon>
        <taxon>Pezizomycotina</taxon>
        <taxon>Eurotiomycetes</taxon>
        <taxon>Chaetothyriomycetidae</taxon>
        <taxon>Chaetothyriales</taxon>
        <taxon>Herpotrichiellaceae</taxon>
        <taxon>Exophiala</taxon>
    </lineage>
</organism>
<comment type="caution">
    <text evidence="1">The sequence shown here is derived from an EMBL/GenBank/DDBJ whole genome shotgun (WGS) entry which is preliminary data.</text>
</comment>
<dbReference type="AlphaFoldDB" id="A0AAN6EQ81"/>
<evidence type="ECO:0000313" key="1">
    <source>
        <dbReference type="EMBL" id="KAJ8989585.1"/>
    </source>
</evidence>
<name>A0AAN6EQ81_EXODE</name>